<proteinExistence type="predicted"/>
<dbReference type="KEGG" id="pco:PHACADRAFT_247284"/>
<feature type="transmembrane region" description="Helical" evidence="2">
    <location>
        <begin position="35"/>
        <end position="56"/>
    </location>
</feature>
<gene>
    <name evidence="3" type="ORF">PHACADRAFT_247284</name>
</gene>
<sequence length="150" mass="16673">MNAASAKGNMQYNDPSLRNPNAALDKYDHRMAPEMIVGAIFVAILVSFAIGLWIALDKNLRARLRRWMTCGWRKEDNGTRSAENSLGVQSNMSRISTTSMEEDLESAMRMPLHRPHVSHMPSPLRQNTTETKSLSPLLAQIAPLPALSVS</sequence>
<evidence type="ECO:0000313" key="3">
    <source>
        <dbReference type="EMBL" id="EKM60998.1"/>
    </source>
</evidence>
<feature type="region of interest" description="Disordered" evidence="1">
    <location>
        <begin position="75"/>
        <end position="104"/>
    </location>
</feature>
<organism evidence="3 4">
    <name type="scientific">Phanerochaete carnosa (strain HHB-10118-sp)</name>
    <name type="common">White-rot fungus</name>
    <name type="synonym">Peniophora carnosa</name>
    <dbReference type="NCBI Taxonomy" id="650164"/>
    <lineage>
        <taxon>Eukaryota</taxon>
        <taxon>Fungi</taxon>
        <taxon>Dikarya</taxon>
        <taxon>Basidiomycota</taxon>
        <taxon>Agaricomycotina</taxon>
        <taxon>Agaricomycetes</taxon>
        <taxon>Polyporales</taxon>
        <taxon>Phanerochaetaceae</taxon>
        <taxon>Phanerochaete</taxon>
    </lineage>
</organism>
<dbReference type="AlphaFoldDB" id="K5WAN2"/>
<keyword evidence="2" id="KW-0472">Membrane</keyword>
<feature type="compositionally biased region" description="Polar residues" evidence="1">
    <location>
        <begin position="79"/>
        <end position="99"/>
    </location>
</feature>
<keyword evidence="2" id="KW-1133">Transmembrane helix</keyword>
<dbReference type="Proteomes" id="UP000008370">
    <property type="component" value="Unassembled WGS sequence"/>
</dbReference>
<protein>
    <submittedName>
        <fullName evidence="3">Uncharacterized protein</fullName>
    </submittedName>
</protein>
<reference evidence="3 4" key="1">
    <citation type="journal article" date="2012" name="BMC Genomics">
        <title>Comparative genomics of the white-rot fungi, Phanerochaete carnosa and P. chrysosporium, to elucidate the genetic basis of the distinct wood types they colonize.</title>
        <authorList>
            <person name="Suzuki H."/>
            <person name="MacDonald J."/>
            <person name="Syed K."/>
            <person name="Salamov A."/>
            <person name="Hori C."/>
            <person name="Aerts A."/>
            <person name="Henrissat B."/>
            <person name="Wiebenga A."/>
            <person name="vanKuyk P.A."/>
            <person name="Barry K."/>
            <person name="Lindquist E."/>
            <person name="LaButti K."/>
            <person name="Lapidus A."/>
            <person name="Lucas S."/>
            <person name="Coutinho P."/>
            <person name="Gong Y."/>
            <person name="Samejima M."/>
            <person name="Mahadevan R."/>
            <person name="Abou-Zaid M."/>
            <person name="de Vries R.P."/>
            <person name="Igarashi K."/>
            <person name="Yadav J.S."/>
            <person name="Grigoriev I.V."/>
            <person name="Master E.R."/>
        </authorList>
    </citation>
    <scope>NUCLEOTIDE SEQUENCE [LARGE SCALE GENOMIC DNA]</scope>
    <source>
        <strain evidence="3 4">HHB-10118-sp</strain>
    </source>
</reference>
<dbReference type="EMBL" id="JH930468">
    <property type="protein sequence ID" value="EKM60998.1"/>
    <property type="molecule type" value="Genomic_DNA"/>
</dbReference>
<dbReference type="RefSeq" id="XP_007390435.1">
    <property type="nucleotide sequence ID" value="XM_007390373.1"/>
</dbReference>
<keyword evidence="2" id="KW-0812">Transmembrane</keyword>
<name>K5WAN2_PHACS</name>
<dbReference type="GeneID" id="18914040"/>
<accession>K5WAN2</accession>
<evidence type="ECO:0000256" key="2">
    <source>
        <dbReference type="SAM" id="Phobius"/>
    </source>
</evidence>
<dbReference type="InParanoid" id="K5WAN2"/>
<evidence type="ECO:0000313" key="4">
    <source>
        <dbReference type="Proteomes" id="UP000008370"/>
    </source>
</evidence>
<evidence type="ECO:0000256" key="1">
    <source>
        <dbReference type="SAM" id="MobiDB-lite"/>
    </source>
</evidence>
<keyword evidence="4" id="KW-1185">Reference proteome</keyword>
<dbReference type="HOGENOM" id="CLU_1741228_0_0_1"/>
<dbReference type="OrthoDB" id="2801787at2759"/>